<dbReference type="InterPro" id="IPR012550">
    <property type="entry name" value="DUF1706"/>
</dbReference>
<protein>
    <submittedName>
        <fullName evidence="2">Irc4</fullName>
    </submittedName>
</protein>
<dbReference type="SMR" id="A0A6C1DPR6"/>
<dbReference type="Pfam" id="PF08020">
    <property type="entry name" value="DUF1706"/>
    <property type="match status" value="1"/>
</dbReference>
<keyword evidence="3" id="KW-1185">Reference proteome</keyword>
<evidence type="ECO:0000313" key="2">
    <source>
        <dbReference type="EMBL" id="QID79022.1"/>
    </source>
</evidence>
<dbReference type="InterPro" id="IPR034660">
    <property type="entry name" value="DinB/YfiT-like"/>
</dbReference>
<dbReference type="AlphaFoldDB" id="A0A6C1DPR6"/>
<dbReference type="PIRSF" id="PIRSF031551">
    <property type="entry name" value="DUF1706"/>
    <property type="match status" value="1"/>
</dbReference>
<gene>
    <name evidence="2" type="primary">IRC4</name>
    <name evidence="2" type="ORF">GRS66_001254</name>
</gene>
<dbReference type="Proteomes" id="UP000501346">
    <property type="component" value="Chromosome ScIV"/>
</dbReference>
<dbReference type="Gene3D" id="1.20.120.450">
    <property type="entry name" value="dinb family like domain"/>
    <property type="match status" value="1"/>
</dbReference>
<sequence>MREYTSKKELKEEIEKKYEKYDAEFETISESQKDEKVETVDRTPSENLSYQLGWVNLLLEWEAKEIAGYNVETPAPGYKWNNLGGLYQSFYKKYGIYSIKEQRAKLREAVNEVYKWISTLSDDELFQAGNRKWATTKAMWPVYKWIHINTVAPFTNFRGKIRKWKRLVPEEQRIKRRKI</sequence>
<proteinExistence type="predicted"/>
<dbReference type="PANTHER" id="PTHR40658:SF3">
    <property type="entry name" value="CLBS_DFSB FAMILY FOUR-HELIX BUNDLE PROTEIN"/>
    <property type="match status" value="1"/>
</dbReference>
<organism evidence="2 3">
    <name type="scientific">Saccharomyces pastorianus</name>
    <name type="common">Lager yeast</name>
    <name type="synonym">Saccharomyces cerevisiae x Saccharomyces eubayanus</name>
    <dbReference type="NCBI Taxonomy" id="27292"/>
    <lineage>
        <taxon>Eukaryota</taxon>
        <taxon>Fungi</taxon>
        <taxon>Dikarya</taxon>
        <taxon>Ascomycota</taxon>
        <taxon>Saccharomycotina</taxon>
        <taxon>Saccharomycetes</taxon>
        <taxon>Saccharomycetales</taxon>
        <taxon>Saccharomycetaceae</taxon>
        <taxon>Saccharomyces</taxon>
    </lineage>
</organism>
<feature type="coiled-coil region" evidence="1">
    <location>
        <begin position="4"/>
        <end position="31"/>
    </location>
</feature>
<reference evidence="2 3" key="1">
    <citation type="journal article" date="2019" name="BMC Genomics">
        <title>Chromosome level assembly and comparative genome analysis confirm lager-brewing yeasts originated from a single hybridization.</title>
        <authorList>
            <person name="Salazar A.N."/>
            <person name="Gorter de Vries A.R."/>
            <person name="van den Broek M."/>
            <person name="Brouwers N."/>
            <person name="de la Torre Cortes P."/>
            <person name="Kuijpers N.G.A."/>
            <person name="Daran J.G."/>
            <person name="Abeel T."/>
        </authorList>
    </citation>
    <scope>NUCLEOTIDE SEQUENCE [LARGE SCALE GENOMIC DNA]</scope>
    <source>
        <strain evidence="2 3">CBS 1483</strain>
    </source>
</reference>
<dbReference type="PANTHER" id="PTHR40658">
    <property type="match status" value="1"/>
</dbReference>
<evidence type="ECO:0000313" key="3">
    <source>
        <dbReference type="Proteomes" id="UP000501346"/>
    </source>
</evidence>
<dbReference type="OrthoDB" id="4045510at2759"/>
<accession>A0A6C1DPR6</accession>
<keyword evidence="1" id="KW-0175">Coiled coil</keyword>
<dbReference type="EMBL" id="CP048985">
    <property type="protein sequence ID" value="QID79022.1"/>
    <property type="molecule type" value="Genomic_DNA"/>
</dbReference>
<name>A0A6C1DPR6_SACPS</name>
<evidence type="ECO:0000256" key="1">
    <source>
        <dbReference type="SAM" id="Coils"/>
    </source>
</evidence>